<protein>
    <submittedName>
        <fullName evidence="2">Uncharacterized protein</fullName>
    </submittedName>
</protein>
<feature type="compositionally biased region" description="Low complexity" evidence="1">
    <location>
        <begin position="323"/>
        <end position="337"/>
    </location>
</feature>
<feature type="compositionally biased region" description="Basic residues" evidence="1">
    <location>
        <begin position="309"/>
        <end position="322"/>
    </location>
</feature>
<feature type="region of interest" description="Disordered" evidence="1">
    <location>
        <begin position="167"/>
        <end position="386"/>
    </location>
</feature>
<dbReference type="AlphaFoldDB" id="A0A166RJ08"/>
<evidence type="ECO:0000313" key="2">
    <source>
        <dbReference type="EMBL" id="KZP28323.1"/>
    </source>
</evidence>
<feature type="compositionally biased region" description="Low complexity" evidence="1">
    <location>
        <begin position="190"/>
        <end position="200"/>
    </location>
</feature>
<accession>A0A166RJ08</accession>
<feature type="compositionally biased region" description="Low complexity" evidence="1">
    <location>
        <begin position="284"/>
        <end position="296"/>
    </location>
</feature>
<feature type="compositionally biased region" description="Low complexity" evidence="1">
    <location>
        <begin position="211"/>
        <end position="225"/>
    </location>
</feature>
<reference evidence="2 3" key="1">
    <citation type="journal article" date="2016" name="Mol. Biol. Evol.">
        <title>Comparative Genomics of Early-Diverging Mushroom-Forming Fungi Provides Insights into the Origins of Lignocellulose Decay Capabilities.</title>
        <authorList>
            <person name="Nagy L.G."/>
            <person name="Riley R."/>
            <person name="Tritt A."/>
            <person name="Adam C."/>
            <person name="Daum C."/>
            <person name="Floudas D."/>
            <person name="Sun H."/>
            <person name="Yadav J.S."/>
            <person name="Pangilinan J."/>
            <person name="Larsson K.H."/>
            <person name="Matsuura K."/>
            <person name="Barry K."/>
            <person name="Labutti K."/>
            <person name="Kuo R."/>
            <person name="Ohm R.A."/>
            <person name="Bhattacharya S.S."/>
            <person name="Shirouzu T."/>
            <person name="Yoshinaga Y."/>
            <person name="Martin F.M."/>
            <person name="Grigoriev I.V."/>
            <person name="Hibbett D.S."/>
        </authorList>
    </citation>
    <scope>NUCLEOTIDE SEQUENCE [LARGE SCALE GENOMIC DNA]</scope>
    <source>
        <strain evidence="2 3">CBS 109695</strain>
    </source>
</reference>
<feature type="compositionally biased region" description="Low complexity" evidence="1">
    <location>
        <begin position="254"/>
        <end position="275"/>
    </location>
</feature>
<sequence>MDAYRFSWADSMHAALSSCLPCFGKASEPDPWSNNAAGGARGVRPARSNELEGLLADSGSGADTDGETETMSLHSHIGSEEGRRRNRKKRRGMKSISFFGWNLFGKAPAAIQLPADADGVLARPRRRVTPALSSSTLDSDAAPLDADAIAAMQLSSAQLDARAAAAEAEDKRLKQERKQLRRDRRELERAAQALAEGQAAYEYAHTPPPFQNSQPQGQSPPGVSSYFTEQPGGDPDSDDADLGGQLYARRAPASGHSDSNGSGSRSRTSTSQSNPDQHHHQHQHQSQSQHIGQSQAQRHEQPQDLLPARKSKTRSSKSKSSKSHSSSSTSQSPSLASPVTATFPASPLPTSPLSGKPREEFEGFPMDGAELGFPSPGFGGGRTKGRDMGAFLANRDGF</sequence>
<feature type="region of interest" description="Disordered" evidence="1">
    <location>
        <begin position="30"/>
        <end position="89"/>
    </location>
</feature>
<organism evidence="2 3">
    <name type="scientific">Athelia psychrophila</name>
    <dbReference type="NCBI Taxonomy" id="1759441"/>
    <lineage>
        <taxon>Eukaryota</taxon>
        <taxon>Fungi</taxon>
        <taxon>Dikarya</taxon>
        <taxon>Basidiomycota</taxon>
        <taxon>Agaricomycotina</taxon>
        <taxon>Agaricomycetes</taxon>
        <taxon>Agaricomycetidae</taxon>
        <taxon>Atheliales</taxon>
        <taxon>Atheliaceae</taxon>
        <taxon>Athelia</taxon>
    </lineage>
</organism>
<evidence type="ECO:0000313" key="3">
    <source>
        <dbReference type="Proteomes" id="UP000076532"/>
    </source>
</evidence>
<feature type="compositionally biased region" description="Basic and acidic residues" evidence="1">
    <location>
        <begin position="168"/>
        <end position="189"/>
    </location>
</feature>
<dbReference type="Proteomes" id="UP000076532">
    <property type="component" value="Unassembled WGS sequence"/>
</dbReference>
<name>A0A166RJ08_9AGAM</name>
<dbReference type="EMBL" id="KV417504">
    <property type="protein sequence ID" value="KZP28323.1"/>
    <property type="molecule type" value="Genomic_DNA"/>
</dbReference>
<gene>
    <name evidence="2" type="ORF">FIBSPDRAFT_927704</name>
</gene>
<feature type="compositionally biased region" description="Low complexity" evidence="1">
    <location>
        <begin position="36"/>
        <end position="46"/>
    </location>
</feature>
<proteinExistence type="predicted"/>
<evidence type="ECO:0000256" key="1">
    <source>
        <dbReference type="SAM" id="MobiDB-lite"/>
    </source>
</evidence>
<dbReference type="OrthoDB" id="3255924at2759"/>
<keyword evidence="3" id="KW-1185">Reference proteome</keyword>